<dbReference type="Gene3D" id="2.60.120.10">
    <property type="entry name" value="Jelly Rolls"/>
    <property type="match status" value="1"/>
</dbReference>
<evidence type="ECO:0000313" key="2">
    <source>
        <dbReference type="EMBL" id="BDD89204.1"/>
    </source>
</evidence>
<dbReference type="Proteomes" id="UP000830055">
    <property type="component" value="Chromosome"/>
</dbReference>
<dbReference type="Pfam" id="PF07883">
    <property type="entry name" value="Cupin_2"/>
    <property type="match status" value="1"/>
</dbReference>
<dbReference type="RefSeq" id="WP_284152520.1">
    <property type="nucleotide sequence ID" value="NZ_AP025516.1"/>
</dbReference>
<keyword evidence="3" id="KW-1185">Reference proteome</keyword>
<dbReference type="EMBL" id="AP025516">
    <property type="protein sequence ID" value="BDD89204.1"/>
    <property type="molecule type" value="Genomic_DNA"/>
</dbReference>
<gene>
    <name evidence="2" type="ORF">DPPLL_35690</name>
</gene>
<evidence type="ECO:0000313" key="3">
    <source>
        <dbReference type="Proteomes" id="UP000830055"/>
    </source>
</evidence>
<dbReference type="InterPro" id="IPR014710">
    <property type="entry name" value="RmlC-like_jellyroll"/>
</dbReference>
<accession>A0ABM7WDY6</accession>
<name>A0ABM7WDY6_9BACT</name>
<organism evidence="2 3">
    <name type="scientific">Desulfofustis limnaeus</name>
    <dbReference type="NCBI Taxonomy" id="2740163"/>
    <lineage>
        <taxon>Bacteria</taxon>
        <taxon>Pseudomonadati</taxon>
        <taxon>Thermodesulfobacteriota</taxon>
        <taxon>Desulfobulbia</taxon>
        <taxon>Desulfobulbales</taxon>
        <taxon>Desulfocapsaceae</taxon>
        <taxon>Desulfofustis</taxon>
    </lineage>
</organism>
<dbReference type="InterPro" id="IPR013096">
    <property type="entry name" value="Cupin_2"/>
</dbReference>
<dbReference type="SUPFAM" id="SSF51182">
    <property type="entry name" value="RmlC-like cupins"/>
    <property type="match status" value="1"/>
</dbReference>
<dbReference type="InterPro" id="IPR011051">
    <property type="entry name" value="RmlC_Cupin_sf"/>
</dbReference>
<proteinExistence type="predicted"/>
<sequence>MKVAHWQDVEDIKIEKFPYKGEMLDVVGTSVRWLSKHGDDGNGYPEYGLRLFTIQPGGQIPIHNHFYHQTMYIQSGEFECYAYDPESGDVTEAKICGPGTSVYLESMEPHGMRNISNTPGTFLCCICNVYDDDKSL</sequence>
<feature type="domain" description="Cupin type-2" evidence="1">
    <location>
        <begin position="51"/>
        <end position="124"/>
    </location>
</feature>
<reference evidence="2 3" key="1">
    <citation type="submission" date="2022-01" db="EMBL/GenBank/DDBJ databases">
        <title>Desulfofustis limnae sp. nov., a novel mesophilic sulfate-reducing bacterium isolated from marsh soil.</title>
        <authorList>
            <person name="Watanabe M."/>
            <person name="Takahashi A."/>
            <person name="Kojima H."/>
            <person name="Fukui M."/>
        </authorList>
    </citation>
    <scope>NUCLEOTIDE SEQUENCE [LARGE SCALE GENOMIC DNA]</scope>
    <source>
        <strain evidence="2 3">PPLL</strain>
    </source>
</reference>
<protein>
    <submittedName>
        <fullName evidence="2">Carbohydrate-binding protein</fullName>
    </submittedName>
</protein>
<evidence type="ECO:0000259" key="1">
    <source>
        <dbReference type="Pfam" id="PF07883"/>
    </source>
</evidence>